<protein>
    <recommendedName>
        <fullName evidence="12">Cytochrome P450</fullName>
    </recommendedName>
</protein>
<dbReference type="GO" id="GO:0005506">
    <property type="term" value="F:iron ion binding"/>
    <property type="evidence" value="ECO:0007669"/>
    <property type="project" value="InterPro"/>
</dbReference>
<evidence type="ECO:0000256" key="4">
    <source>
        <dbReference type="ARBA" id="ARBA00023002"/>
    </source>
</evidence>
<dbReference type="GO" id="GO:0006805">
    <property type="term" value="P:xenobiotic metabolic process"/>
    <property type="evidence" value="ECO:0007669"/>
    <property type="project" value="TreeGrafter"/>
</dbReference>
<dbReference type="OrthoDB" id="6081913at2759"/>
<dbReference type="InterPro" id="IPR001128">
    <property type="entry name" value="Cyt_P450"/>
</dbReference>
<keyword evidence="4 8" id="KW-0560">Oxidoreductase</keyword>
<evidence type="ECO:0000313" key="10">
    <source>
        <dbReference type="EMBL" id="CAH1800478.1"/>
    </source>
</evidence>
<reference evidence="10" key="1">
    <citation type="submission" date="2022-03" db="EMBL/GenBank/DDBJ databases">
        <authorList>
            <person name="Martin C."/>
        </authorList>
    </citation>
    <scope>NUCLEOTIDE SEQUENCE</scope>
</reference>
<dbReference type="FunFam" id="1.10.630.10:FF:000036">
    <property type="entry name" value="CYtochrome P450 family"/>
    <property type="match status" value="1"/>
</dbReference>
<evidence type="ECO:0000256" key="2">
    <source>
        <dbReference type="ARBA" id="ARBA00010617"/>
    </source>
</evidence>
<evidence type="ECO:0000313" key="11">
    <source>
        <dbReference type="Proteomes" id="UP000749559"/>
    </source>
</evidence>
<dbReference type="GO" id="GO:0005737">
    <property type="term" value="C:cytoplasm"/>
    <property type="evidence" value="ECO:0007669"/>
    <property type="project" value="TreeGrafter"/>
</dbReference>
<dbReference type="Proteomes" id="UP000749559">
    <property type="component" value="Unassembled WGS sequence"/>
</dbReference>
<evidence type="ECO:0000256" key="7">
    <source>
        <dbReference type="PIRSR" id="PIRSR602401-1"/>
    </source>
</evidence>
<comment type="similarity">
    <text evidence="2 8">Belongs to the cytochrome P450 family.</text>
</comment>
<evidence type="ECO:0008006" key="12">
    <source>
        <dbReference type="Google" id="ProtNLM"/>
    </source>
</evidence>
<dbReference type="Pfam" id="PF00067">
    <property type="entry name" value="p450"/>
    <property type="match status" value="1"/>
</dbReference>
<dbReference type="PRINTS" id="PR00463">
    <property type="entry name" value="EP450I"/>
</dbReference>
<keyword evidence="9" id="KW-0812">Transmembrane</keyword>
<dbReference type="InterPro" id="IPR017972">
    <property type="entry name" value="Cyt_P450_CS"/>
</dbReference>
<dbReference type="AlphaFoldDB" id="A0A8S4Q3Q8"/>
<dbReference type="PANTHER" id="PTHR24300">
    <property type="entry name" value="CYTOCHROME P450 508A4-RELATED"/>
    <property type="match status" value="1"/>
</dbReference>
<evidence type="ECO:0000256" key="1">
    <source>
        <dbReference type="ARBA" id="ARBA00001971"/>
    </source>
</evidence>
<keyword evidence="9" id="KW-0472">Membrane</keyword>
<sequence length="503" mass="59163">MSLIANLVNAVLENLTTSLVFLLVFLVLWWYFKPSPYRLPPSPPCFPFFGNTSIYKAATIGDDDEFELYLKYKTPITYRNFFGLHAMLLHKYDLVKEFFSSDKYTDRPHLAIDEFVFRGLVDVSGPRWKEQRRFALSTLRDFGLGKNEIELKIQEEISSELYAAFDEKNGAPFNMNSLMGMAISNIICSMVFGHRFQYDDTTFQKILRLQNENTVYIQWVFLGSFVPFSDWIPGDIFCKKRLINNLDEMKTKIFRPEFKKHMEKYDPEHINDFTDAFIKEMKQREENGDTEHWFTEQQLEWNIEDLFAAGTETTSNTMRWVFLRMLHNPEVQERVRQDIHRVIGKDRLPSMKDRLDLPYIEAVLLECQRKHHVVPYGISHSNLDDNPIEFKGYIFPPSTTTAMNVYTLHNDPEYWHEPEKFNPDRFIREDGKFQKDEHVVTFSVGKRSCLGESLARQELFLFFTGILQRYKITLPPGDPLPSMERVPGVTLSPKPYNVCFVRD</sequence>
<dbReference type="SUPFAM" id="SSF48264">
    <property type="entry name" value="Cytochrome P450"/>
    <property type="match status" value="1"/>
</dbReference>
<gene>
    <name evidence="10" type="ORF">OFUS_LOCUS24357</name>
</gene>
<evidence type="ECO:0000256" key="8">
    <source>
        <dbReference type="RuleBase" id="RU000461"/>
    </source>
</evidence>
<proteinExistence type="inferred from homology"/>
<evidence type="ECO:0000256" key="3">
    <source>
        <dbReference type="ARBA" id="ARBA00022723"/>
    </source>
</evidence>
<keyword evidence="11" id="KW-1185">Reference proteome</keyword>
<dbReference type="InterPro" id="IPR050182">
    <property type="entry name" value="Cytochrome_P450_fam2"/>
</dbReference>
<dbReference type="EMBL" id="CAIIXF020000012">
    <property type="protein sequence ID" value="CAH1800478.1"/>
    <property type="molecule type" value="Genomic_DNA"/>
</dbReference>
<dbReference type="GO" id="GO:0016712">
    <property type="term" value="F:oxidoreductase activity, acting on paired donors, with incorporation or reduction of molecular oxygen, reduced flavin or flavoprotein as one donor, and incorporation of one atom of oxygen"/>
    <property type="evidence" value="ECO:0007669"/>
    <property type="project" value="TreeGrafter"/>
</dbReference>
<feature type="transmembrane region" description="Helical" evidence="9">
    <location>
        <begin position="12"/>
        <end position="32"/>
    </location>
</feature>
<dbReference type="Gene3D" id="1.10.630.10">
    <property type="entry name" value="Cytochrome P450"/>
    <property type="match status" value="1"/>
</dbReference>
<dbReference type="GO" id="GO:0020037">
    <property type="term" value="F:heme binding"/>
    <property type="evidence" value="ECO:0007669"/>
    <property type="project" value="InterPro"/>
</dbReference>
<dbReference type="PRINTS" id="PR00385">
    <property type="entry name" value="P450"/>
</dbReference>
<dbReference type="InterPro" id="IPR002401">
    <property type="entry name" value="Cyt_P450_E_grp-I"/>
</dbReference>
<evidence type="ECO:0000256" key="6">
    <source>
        <dbReference type="ARBA" id="ARBA00023033"/>
    </source>
</evidence>
<accession>A0A8S4Q3Q8</accession>
<dbReference type="PROSITE" id="PS00086">
    <property type="entry name" value="CYTOCHROME_P450"/>
    <property type="match status" value="1"/>
</dbReference>
<dbReference type="GO" id="GO:0008395">
    <property type="term" value="F:steroid hydroxylase activity"/>
    <property type="evidence" value="ECO:0007669"/>
    <property type="project" value="TreeGrafter"/>
</dbReference>
<keyword evidence="9" id="KW-1133">Transmembrane helix</keyword>
<dbReference type="PANTHER" id="PTHR24300:SF403">
    <property type="entry name" value="CYTOCHROME P450 306A1"/>
    <property type="match status" value="1"/>
</dbReference>
<evidence type="ECO:0000256" key="5">
    <source>
        <dbReference type="ARBA" id="ARBA00023004"/>
    </source>
</evidence>
<keyword evidence="3 7" id="KW-0479">Metal-binding</keyword>
<feature type="binding site" description="axial binding residue" evidence="7">
    <location>
        <position position="449"/>
    </location>
    <ligand>
        <name>heme</name>
        <dbReference type="ChEBI" id="CHEBI:30413"/>
    </ligand>
    <ligandPart>
        <name>Fe</name>
        <dbReference type="ChEBI" id="CHEBI:18248"/>
    </ligandPart>
</feature>
<keyword evidence="6 8" id="KW-0503">Monooxygenase</keyword>
<comment type="cofactor">
    <cofactor evidence="1 7">
        <name>heme</name>
        <dbReference type="ChEBI" id="CHEBI:30413"/>
    </cofactor>
</comment>
<keyword evidence="7 8" id="KW-0349">Heme</keyword>
<keyword evidence="5 7" id="KW-0408">Iron</keyword>
<comment type="caution">
    <text evidence="10">The sequence shown here is derived from an EMBL/GenBank/DDBJ whole genome shotgun (WGS) entry which is preliminary data.</text>
</comment>
<name>A0A8S4Q3Q8_OWEFU</name>
<evidence type="ECO:0000256" key="9">
    <source>
        <dbReference type="SAM" id="Phobius"/>
    </source>
</evidence>
<organism evidence="10 11">
    <name type="scientific">Owenia fusiformis</name>
    <name type="common">Polychaete worm</name>
    <dbReference type="NCBI Taxonomy" id="6347"/>
    <lineage>
        <taxon>Eukaryota</taxon>
        <taxon>Metazoa</taxon>
        <taxon>Spiralia</taxon>
        <taxon>Lophotrochozoa</taxon>
        <taxon>Annelida</taxon>
        <taxon>Polychaeta</taxon>
        <taxon>Sedentaria</taxon>
        <taxon>Canalipalpata</taxon>
        <taxon>Sabellida</taxon>
        <taxon>Oweniida</taxon>
        <taxon>Oweniidae</taxon>
        <taxon>Owenia</taxon>
    </lineage>
</organism>
<dbReference type="GO" id="GO:0006082">
    <property type="term" value="P:organic acid metabolic process"/>
    <property type="evidence" value="ECO:0007669"/>
    <property type="project" value="TreeGrafter"/>
</dbReference>
<dbReference type="InterPro" id="IPR036396">
    <property type="entry name" value="Cyt_P450_sf"/>
</dbReference>